<accession>A0A8S1HVS1</accession>
<evidence type="ECO:0000256" key="1">
    <source>
        <dbReference type="SAM" id="MobiDB-lite"/>
    </source>
</evidence>
<feature type="compositionally biased region" description="Basic and acidic residues" evidence="1">
    <location>
        <begin position="1"/>
        <end position="39"/>
    </location>
</feature>
<dbReference type="Gene3D" id="2.170.260.10">
    <property type="entry name" value="paz domain"/>
    <property type="match status" value="1"/>
</dbReference>
<organism evidence="3 4">
    <name type="scientific">Caenorhabditis auriculariae</name>
    <dbReference type="NCBI Taxonomy" id="2777116"/>
    <lineage>
        <taxon>Eukaryota</taxon>
        <taxon>Metazoa</taxon>
        <taxon>Ecdysozoa</taxon>
        <taxon>Nematoda</taxon>
        <taxon>Chromadorea</taxon>
        <taxon>Rhabditida</taxon>
        <taxon>Rhabditina</taxon>
        <taxon>Rhabditomorpha</taxon>
        <taxon>Rhabditoidea</taxon>
        <taxon>Rhabditidae</taxon>
        <taxon>Peloderinae</taxon>
        <taxon>Caenorhabditis</taxon>
    </lineage>
</organism>
<dbReference type="InterPro" id="IPR003100">
    <property type="entry name" value="PAZ_dom"/>
</dbReference>
<name>A0A8S1HVS1_9PELO</name>
<proteinExistence type="predicted"/>
<keyword evidence="4" id="KW-1185">Reference proteome</keyword>
<dbReference type="SUPFAM" id="SSF101690">
    <property type="entry name" value="PAZ domain"/>
    <property type="match status" value="1"/>
</dbReference>
<feature type="compositionally biased region" description="Basic and acidic residues" evidence="1">
    <location>
        <begin position="47"/>
        <end position="139"/>
    </location>
</feature>
<dbReference type="OrthoDB" id="10252740at2759"/>
<dbReference type="EMBL" id="CAJGYM010000087">
    <property type="protein sequence ID" value="CAD6197180.1"/>
    <property type="molecule type" value="Genomic_DNA"/>
</dbReference>
<dbReference type="PANTHER" id="PTHR22891">
    <property type="entry name" value="EUKARYOTIC TRANSLATION INITIATION FACTOR 2C"/>
    <property type="match status" value="1"/>
</dbReference>
<evidence type="ECO:0000313" key="3">
    <source>
        <dbReference type="EMBL" id="CAD6197180.1"/>
    </source>
</evidence>
<dbReference type="Proteomes" id="UP000835052">
    <property type="component" value="Unassembled WGS sequence"/>
</dbReference>
<dbReference type="AlphaFoldDB" id="A0A8S1HVS1"/>
<sequence>MSGRGYSDDRRDDRGGYGEKGGDRRGYDRQDRGRGDRDPGYGNDSNRGYRGDSNGRGDERNFSRGDRRGDDRDYGRDDRRDDRRDFGRDDGRNYGRDDRRDDRRDFGRDDGRGDRRDSNRGDRRDSNRGGGRGRGEPRGGGRGGPPRPVVRQESPQELPKVPQQQIAKRPDKGCGGKNRREVFANFVRVYVPEHMRVHKYDMQFFLLKNRQEVPMKKTEDISRVFWKMIGEGPALGDNRIVFDDKTTCWSLEDIPFPFTRTQDGTRIWKETAPPSRGPPRFQPALAMIRFVHREIYSYPEMAHLEEAIDSMRRLLDSMATQAARYPNRDEESARDAHYATIGRAIFARNPYQDNYARNLSVNLLRGLECWTGLSISIKMNGGLGIFCNVDVKNSIVVGPARRLTDEMIAISCAKSVEISPSTEAQKDAFLTENGMSSTFRKVMDQIFKGVRCVEMRNNRKFEYNGLTSQGADKTLFQLVRDGKPIILSVAEYYEKHLQAKLRYPHLPCVMSSKKSNGALYPLEWVGTLDTLIHPYNKPLKQDDRHLMLQGTSDLPNRRKKLIDQLAFNPPGENPQQPPIFRKNDPYCEKFGVEFGREFIRLPSLVLPALELDFESDPSIKQAEIATGMWDLKLPNGEFRKVPESQRRKIITAVIWFLDPRHDFASTEEMNVLDRHNQNEPHGPNNSRMATIFKTFEAFGHTWGGQKMFGNRVYHQKNLPDGRPRPNDVSLHQDLDEFIMDFKRGVKRNFPDYTPLILAIFAEKCSTIKGYANDYCTFKQACDVAYGVHCQGITQKVFKKITGNPLTCATSFLLSLKNDAETWSRVLPRQWKGSQKLGENHGRK</sequence>
<feature type="region of interest" description="Disordered" evidence="1">
    <location>
        <begin position="1"/>
        <end position="178"/>
    </location>
</feature>
<reference evidence="3" key="1">
    <citation type="submission" date="2020-10" db="EMBL/GenBank/DDBJ databases">
        <authorList>
            <person name="Kikuchi T."/>
        </authorList>
    </citation>
    <scope>NUCLEOTIDE SEQUENCE</scope>
    <source>
        <strain evidence="3">NKZ352</strain>
    </source>
</reference>
<evidence type="ECO:0000313" key="4">
    <source>
        <dbReference type="Proteomes" id="UP000835052"/>
    </source>
</evidence>
<feature type="compositionally biased region" description="Basic and acidic residues" evidence="1">
    <location>
        <begin position="168"/>
        <end position="178"/>
    </location>
</feature>
<dbReference type="CDD" id="cd02846">
    <property type="entry name" value="PAZ_argonaute_like"/>
    <property type="match status" value="1"/>
</dbReference>
<dbReference type="PROSITE" id="PS50821">
    <property type="entry name" value="PAZ"/>
    <property type="match status" value="1"/>
</dbReference>
<dbReference type="Pfam" id="PF02170">
    <property type="entry name" value="PAZ"/>
    <property type="match status" value="1"/>
</dbReference>
<protein>
    <recommendedName>
        <fullName evidence="2">PAZ domain-containing protein</fullName>
    </recommendedName>
</protein>
<dbReference type="InterPro" id="IPR036085">
    <property type="entry name" value="PAZ_dom_sf"/>
</dbReference>
<dbReference type="GO" id="GO:0003723">
    <property type="term" value="F:RNA binding"/>
    <property type="evidence" value="ECO:0007669"/>
    <property type="project" value="InterPro"/>
</dbReference>
<comment type="caution">
    <text evidence="3">The sequence shown here is derived from an EMBL/GenBank/DDBJ whole genome shotgun (WGS) entry which is preliminary data.</text>
</comment>
<evidence type="ECO:0000259" key="2">
    <source>
        <dbReference type="PROSITE" id="PS50821"/>
    </source>
</evidence>
<feature type="domain" description="PAZ" evidence="2">
    <location>
        <begin position="425"/>
        <end position="523"/>
    </location>
</feature>
<gene>
    <name evidence="3" type="ORF">CAUJ_LOCUS13089</name>
</gene>